<name>A0ABM8YST0_9BACI</name>
<organism evidence="4 5">
    <name type="scientific">Sutcliffiella rhizosphaerae</name>
    <dbReference type="NCBI Taxonomy" id="2880967"/>
    <lineage>
        <taxon>Bacteria</taxon>
        <taxon>Bacillati</taxon>
        <taxon>Bacillota</taxon>
        <taxon>Bacilli</taxon>
        <taxon>Bacillales</taxon>
        <taxon>Bacillaceae</taxon>
        <taxon>Sutcliffiella</taxon>
    </lineage>
</organism>
<feature type="transmembrane region" description="Helical" evidence="2">
    <location>
        <begin position="20"/>
        <end position="37"/>
    </location>
</feature>
<dbReference type="PANTHER" id="PTHR39160">
    <property type="entry name" value="CELL WALL-BINDING PROTEIN YOCH"/>
    <property type="match status" value="1"/>
</dbReference>
<keyword evidence="2" id="KW-0812">Transmembrane</keyword>
<protein>
    <recommendedName>
        <fullName evidence="3">G5 domain-containing protein</fullName>
    </recommendedName>
</protein>
<dbReference type="InterPro" id="IPR011098">
    <property type="entry name" value="G5_dom"/>
</dbReference>
<keyword evidence="2" id="KW-0472">Membrane</keyword>
<dbReference type="InterPro" id="IPR051933">
    <property type="entry name" value="Resuscitation_pf_RpfB"/>
</dbReference>
<dbReference type="InterPro" id="IPR007137">
    <property type="entry name" value="DUF348"/>
</dbReference>
<evidence type="ECO:0000256" key="1">
    <source>
        <dbReference type="ARBA" id="ARBA00022729"/>
    </source>
</evidence>
<dbReference type="CDD" id="cd22786">
    <property type="entry name" value="DPBB_YuiC-like"/>
    <property type="match status" value="1"/>
</dbReference>
<proteinExistence type="predicted"/>
<dbReference type="Pfam" id="PF06725">
    <property type="entry name" value="3D"/>
    <property type="match status" value="1"/>
</dbReference>
<gene>
    <name evidence="4" type="ORF">BACCIP111883_03863</name>
</gene>
<accession>A0ABM8YST0</accession>
<dbReference type="Proteomes" id="UP000789833">
    <property type="component" value="Unassembled WGS sequence"/>
</dbReference>
<evidence type="ECO:0000313" key="5">
    <source>
        <dbReference type="Proteomes" id="UP000789833"/>
    </source>
</evidence>
<dbReference type="SUPFAM" id="SSF50685">
    <property type="entry name" value="Barwin-like endoglucanases"/>
    <property type="match status" value="1"/>
</dbReference>
<dbReference type="RefSeq" id="WP_230504165.1">
    <property type="nucleotide sequence ID" value="NZ_CAKJTJ010000034.1"/>
</dbReference>
<keyword evidence="1" id="KW-0732">Signal</keyword>
<evidence type="ECO:0000313" key="4">
    <source>
        <dbReference type="EMBL" id="CAG9623067.1"/>
    </source>
</evidence>
<dbReference type="Pfam" id="PF03990">
    <property type="entry name" value="DUF348"/>
    <property type="match status" value="3"/>
</dbReference>
<feature type="domain" description="G5" evidence="3">
    <location>
        <begin position="209"/>
        <end position="289"/>
    </location>
</feature>
<dbReference type="InterPro" id="IPR010611">
    <property type="entry name" value="3D_dom"/>
</dbReference>
<sequence length="402" mass="44193">MLESMKKLFSGSLGRTKLSIIITSFIVFSTILGFGVFHGTKAAVTVNVDGEEVSLRTHAKTVADILKELDISIHPEDHLEPSKDTVVSDSMQIVWNPAKEVTLVIDDKEQKVFTTAETVKQLLNESNIDLQEHDKISQSLDTNIENDLVIAINKAFQFTLNDGGEEKKVWSTSTTVADFLEQHEIAVNDLDRVEPSLEELVAKDSVLKITRVEKVTDVVEEPIDFAVVTKNDSSLDKGKEEIVQQGEEGTVANHYEVILENGEEVSRELVKTETVKESMDRIVAVGTKAPPQPKPQQVVARSTESSSEEFYVDSTAYTAYCNGCSGVTSTGINLRTNPGVKVIAVDPNVIPLGTKVYVEGYGYAVAGDTGGAIKGHKIDVFFEDKDTAYKWGRKKVKIKILD</sequence>
<dbReference type="PROSITE" id="PS51109">
    <property type="entry name" value="G5"/>
    <property type="match status" value="1"/>
</dbReference>
<keyword evidence="5" id="KW-1185">Reference proteome</keyword>
<dbReference type="PANTHER" id="PTHR39160:SF4">
    <property type="entry name" value="RESUSCITATION-PROMOTING FACTOR RPFB"/>
    <property type="match status" value="1"/>
</dbReference>
<dbReference type="Pfam" id="PF07501">
    <property type="entry name" value="G5"/>
    <property type="match status" value="1"/>
</dbReference>
<reference evidence="4 5" key="1">
    <citation type="submission" date="2021-10" db="EMBL/GenBank/DDBJ databases">
        <authorList>
            <person name="Criscuolo A."/>
        </authorList>
    </citation>
    <scope>NUCLEOTIDE SEQUENCE [LARGE SCALE GENOMIC DNA]</scope>
    <source>
        <strain evidence="5">CIP 111883</strain>
    </source>
</reference>
<dbReference type="EMBL" id="CAKJTJ010000034">
    <property type="protein sequence ID" value="CAG9623067.1"/>
    <property type="molecule type" value="Genomic_DNA"/>
</dbReference>
<dbReference type="Gene3D" id="2.40.40.10">
    <property type="entry name" value="RlpA-like domain"/>
    <property type="match status" value="1"/>
</dbReference>
<dbReference type="Gene3D" id="2.20.230.10">
    <property type="entry name" value="Resuscitation-promoting factor rpfb"/>
    <property type="match status" value="1"/>
</dbReference>
<dbReference type="InterPro" id="IPR036908">
    <property type="entry name" value="RlpA-like_sf"/>
</dbReference>
<evidence type="ECO:0000256" key="2">
    <source>
        <dbReference type="SAM" id="Phobius"/>
    </source>
</evidence>
<comment type="caution">
    <text evidence="4">The sequence shown here is derived from an EMBL/GenBank/DDBJ whole genome shotgun (WGS) entry which is preliminary data.</text>
</comment>
<evidence type="ECO:0000259" key="3">
    <source>
        <dbReference type="PROSITE" id="PS51109"/>
    </source>
</evidence>
<dbReference type="SMART" id="SM01208">
    <property type="entry name" value="G5"/>
    <property type="match status" value="1"/>
</dbReference>
<keyword evidence="2" id="KW-1133">Transmembrane helix</keyword>